<dbReference type="AlphaFoldDB" id="A0A0B6YHE1"/>
<feature type="non-terminal residue" evidence="2">
    <location>
        <position position="94"/>
    </location>
</feature>
<evidence type="ECO:0000256" key="1">
    <source>
        <dbReference type="SAM" id="Phobius"/>
    </source>
</evidence>
<reference evidence="2" key="1">
    <citation type="submission" date="2014-12" db="EMBL/GenBank/DDBJ databases">
        <title>Insight into the proteome of Arion vulgaris.</title>
        <authorList>
            <person name="Aradska J."/>
            <person name="Bulat T."/>
            <person name="Smidak R."/>
            <person name="Sarate P."/>
            <person name="Gangsoo J."/>
            <person name="Sialana F."/>
            <person name="Bilban M."/>
            <person name="Lubec G."/>
        </authorList>
    </citation>
    <scope>NUCLEOTIDE SEQUENCE</scope>
    <source>
        <tissue evidence="2">Skin</tissue>
    </source>
</reference>
<feature type="transmembrane region" description="Helical" evidence="1">
    <location>
        <begin position="6"/>
        <end position="28"/>
    </location>
</feature>
<dbReference type="EMBL" id="HACG01008704">
    <property type="protein sequence ID" value="CEK55569.1"/>
    <property type="molecule type" value="Transcribed_RNA"/>
</dbReference>
<name>A0A0B6YHE1_9EUPU</name>
<keyword evidence="1" id="KW-0812">Transmembrane</keyword>
<sequence length="94" mass="10548">MRPPSTIYQMLVAVIVTGVMIHMFLLVVDMWTTTPDFPVLNTSCSSALMKSQRFAADDRKALGTGQWSWKDHIKRSCESLGIDGNINSLTRDML</sequence>
<keyword evidence="1" id="KW-0472">Membrane</keyword>
<protein>
    <submittedName>
        <fullName evidence="2">Uncharacterized protein</fullName>
    </submittedName>
</protein>
<keyword evidence="1" id="KW-1133">Transmembrane helix</keyword>
<proteinExistence type="predicted"/>
<organism evidence="2">
    <name type="scientific">Arion vulgaris</name>
    <dbReference type="NCBI Taxonomy" id="1028688"/>
    <lineage>
        <taxon>Eukaryota</taxon>
        <taxon>Metazoa</taxon>
        <taxon>Spiralia</taxon>
        <taxon>Lophotrochozoa</taxon>
        <taxon>Mollusca</taxon>
        <taxon>Gastropoda</taxon>
        <taxon>Heterobranchia</taxon>
        <taxon>Euthyneura</taxon>
        <taxon>Panpulmonata</taxon>
        <taxon>Eupulmonata</taxon>
        <taxon>Stylommatophora</taxon>
        <taxon>Helicina</taxon>
        <taxon>Arionoidea</taxon>
        <taxon>Arionidae</taxon>
        <taxon>Arion</taxon>
    </lineage>
</organism>
<evidence type="ECO:0000313" key="2">
    <source>
        <dbReference type="EMBL" id="CEK55569.1"/>
    </source>
</evidence>
<gene>
    <name evidence="2" type="primary">ORF25518</name>
</gene>
<accession>A0A0B6YHE1</accession>